<dbReference type="Proteomes" id="UP000694892">
    <property type="component" value="Chromosome 1L"/>
</dbReference>
<organism evidence="4 5">
    <name type="scientific">Xenopus laevis</name>
    <name type="common">African clawed frog</name>
    <dbReference type="NCBI Taxonomy" id="8355"/>
    <lineage>
        <taxon>Eukaryota</taxon>
        <taxon>Metazoa</taxon>
        <taxon>Chordata</taxon>
        <taxon>Craniata</taxon>
        <taxon>Vertebrata</taxon>
        <taxon>Euteleostomi</taxon>
        <taxon>Amphibia</taxon>
        <taxon>Batrachia</taxon>
        <taxon>Anura</taxon>
        <taxon>Pipoidea</taxon>
        <taxon>Pipidae</taxon>
        <taxon>Xenopodinae</taxon>
        <taxon>Xenopus</taxon>
        <taxon>Xenopus</taxon>
    </lineage>
</organism>
<protein>
    <recommendedName>
        <fullName evidence="6">Tyr recombinase domain-containing protein</fullName>
    </recommendedName>
</protein>
<dbReference type="InterPro" id="IPR013762">
    <property type="entry name" value="Integrase-like_cat_sf"/>
</dbReference>
<dbReference type="PANTHER" id="PTHR34605:SF3">
    <property type="entry name" value="P CELL-TYPE AGGLUTINATION PROTEIN MAP4-LIKE-RELATED"/>
    <property type="match status" value="1"/>
</dbReference>
<gene>
    <name evidence="4" type="ORF">XELAEV_18006028mg</name>
</gene>
<dbReference type="Gene3D" id="1.10.150.130">
    <property type="match status" value="1"/>
</dbReference>
<accession>A0A974I3Z5</accession>
<dbReference type="InterPro" id="IPR011010">
    <property type="entry name" value="DNA_brk_join_enz"/>
</dbReference>
<sequence length="338" mass="38685">MSAGHNRDSAAAKGSPQRQRRRTSKGERQEQDPIPSTSGQSRQMTARQISTPGPEDRGKRFINTFWLMENCFRQLIELMADSLSHTTLKVYSRVWAEWIANTDAEKGLKYHQSHILATFSYLLKLKKTGICGSTVQKNMAALSFLFKIFSWKDVTKEFLIKIIVKGWKINTAVPDKRTPLSFETLNKLLKVVPNVCRDKYETILFKTAFSLAFFGAFRIGELVSPSRSKQGVLNIRDIKILGQSVFFKHPKNNQGPFLIHEDSSYVSRYQFLVIFRACLKAISLCPRSFCTHSFRIGAATEASQLCFHEDRIKRLGRWSSNRFKSYIRPHLLTSSKSS</sequence>
<evidence type="ECO:0000313" key="5">
    <source>
        <dbReference type="Proteomes" id="UP000694892"/>
    </source>
</evidence>
<dbReference type="EMBL" id="CM004466">
    <property type="protein sequence ID" value="OCU00247.1"/>
    <property type="molecule type" value="Genomic_DNA"/>
</dbReference>
<keyword evidence="1" id="KW-0238">DNA-binding</keyword>
<dbReference type="SUPFAM" id="SSF56349">
    <property type="entry name" value="DNA breaking-rejoining enzymes"/>
    <property type="match status" value="1"/>
</dbReference>
<dbReference type="InterPro" id="IPR052925">
    <property type="entry name" value="Phage_Integrase-like_Recomb"/>
</dbReference>
<evidence type="ECO:0008006" key="6">
    <source>
        <dbReference type="Google" id="ProtNLM"/>
    </source>
</evidence>
<reference evidence="5" key="1">
    <citation type="journal article" date="2016" name="Nature">
        <title>Genome evolution in the allotetraploid frog Xenopus laevis.</title>
        <authorList>
            <person name="Session A.M."/>
            <person name="Uno Y."/>
            <person name="Kwon T."/>
            <person name="Chapman J.A."/>
            <person name="Toyoda A."/>
            <person name="Takahashi S."/>
            <person name="Fukui A."/>
            <person name="Hikosaka A."/>
            <person name="Suzuki A."/>
            <person name="Kondo M."/>
            <person name="van Heeringen S.J."/>
            <person name="Quigley I."/>
            <person name="Heinz S."/>
            <person name="Ogino H."/>
            <person name="Ochi H."/>
            <person name="Hellsten U."/>
            <person name="Lyons J.B."/>
            <person name="Simakov O."/>
            <person name="Putnam N."/>
            <person name="Stites J."/>
            <person name="Kuroki Y."/>
            <person name="Tanaka T."/>
            <person name="Michiue T."/>
            <person name="Watanabe M."/>
            <person name="Bogdanovic O."/>
            <person name="Lister R."/>
            <person name="Georgiou G."/>
            <person name="Paranjpe S.S."/>
            <person name="van Kruijsbergen I."/>
            <person name="Shu S."/>
            <person name="Carlson J."/>
            <person name="Kinoshita T."/>
            <person name="Ohta Y."/>
            <person name="Mawaribuchi S."/>
            <person name="Jenkins J."/>
            <person name="Grimwood J."/>
            <person name="Schmutz J."/>
            <person name="Mitros T."/>
            <person name="Mozaffari S.V."/>
            <person name="Suzuki Y."/>
            <person name="Haramoto Y."/>
            <person name="Yamamoto T.S."/>
            <person name="Takagi C."/>
            <person name="Heald R."/>
            <person name="Miller K."/>
            <person name="Haudenschild C."/>
            <person name="Kitzman J."/>
            <person name="Nakayama T."/>
            <person name="Izutsu Y."/>
            <person name="Robert J."/>
            <person name="Fortriede J."/>
            <person name="Burns K."/>
            <person name="Lotay V."/>
            <person name="Karimi K."/>
            <person name="Yasuoka Y."/>
            <person name="Dichmann D.S."/>
            <person name="Flajnik M.F."/>
            <person name="Houston D.W."/>
            <person name="Shendure J."/>
            <person name="DuPasquier L."/>
            <person name="Vize P.D."/>
            <person name="Zorn A.M."/>
            <person name="Ito M."/>
            <person name="Marcotte E.M."/>
            <person name="Wallingford J.B."/>
            <person name="Ito Y."/>
            <person name="Asashima M."/>
            <person name="Ueno N."/>
            <person name="Matsuda Y."/>
            <person name="Veenstra G.J."/>
            <person name="Fujiyama A."/>
            <person name="Harland R.M."/>
            <person name="Taira M."/>
            <person name="Rokhsar D.S."/>
        </authorList>
    </citation>
    <scope>NUCLEOTIDE SEQUENCE [LARGE SCALE GENOMIC DNA]</scope>
    <source>
        <strain evidence="5">J</strain>
    </source>
</reference>
<dbReference type="PANTHER" id="PTHR34605">
    <property type="entry name" value="PHAGE_INTEGRASE DOMAIN-CONTAINING PROTEIN"/>
    <property type="match status" value="1"/>
</dbReference>
<dbReference type="OMA" id="HEDSSYV"/>
<evidence type="ECO:0000313" key="4">
    <source>
        <dbReference type="EMBL" id="OCU00247.1"/>
    </source>
</evidence>
<dbReference type="GO" id="GO:0006310">
    <property type="term" value="P:DNA recombination"/>
    <property type="evidence" value="ECO:0007669"/>
    <property type="project" value="UniProtKB-KW"/>
</dbReference>
<dbReference type="Gene3D" id="1.10.443.10">
    <property type="entry name" value="Intergrase catalytic core"/>
    <property type="match status" value="1"/>
</dbReference>
<feature type="compositionally biased region" description="Basic and acidic residues" evidence="3">
    <location>
        <begin position="1"/>
        <end position="10"/>
    </location>
</feature>
<feature type="compositionally biased region" description="Polar residues" evidence="3">
    <location>
        <begin position="34"/>
        <end position="51"/>
    </location>
</feature>
<keyword evidence="2" id="KW-0233">DNA recombination</keyword>
<dbReference type="AlphaFoldDB" id="A0A974I3Z5"/>
<dbReference type="GO" id="GO:0003677">
    <property type="term" value="F:DNA binding"/>
    <property type="evidence" value="ECO:0007669"/>
    <property type="project" value="UniProtKB-KW"/>
</dbReference>
<feature type="region of interest" description="Disordered" evidence="3">
    <location>
        <begin position="1"/>
        <end position="56"/>
    </location>
</feature>
<dbReference type="InterPro" id="IPR010998">
    <property type="entry name" value="Integrase_recombinase_N"/>
</dbReference>
<evidence type="ECO:0000256" key="1">
    <source>
        <dbReference type="ARBA" id="ARBA00023125"/>
    </source>
</evidence>
<evidence type="ECO:0000256" key="2">
    <source>
        <dbReference type="ARBA" id="ARBA00023172"/>
    </source>
</evidence>
<dbReference type="GO" id="GO:0015074">
    <property type="term" value="P:DNA integration"/>
    <property type="evidence" value="ECO:0007669"/>
    <property type="project" value="InterPro"/>
</dbReference>
<name>A0A974I3Z5_XENLA</name>
<proteinExistence type="predicted"/>
<evidence type="ECO:0000256" key="3">
    <source>
        <dbReference type="SAM" id="MobiDB-lite"/>
    </source>
</evidence>